<keyword evidence="2" id="KW-1185">Reference proteome</keyword>
<protein>
    <submittedName>
        <fullName evidence="1">N-formylglutamate amidohydrolase</fullName>
    </submittedName>
</protein>
<organism evidence="1 2">
    <name type="scientific">Dyella lutea</name>
    <dbReference type="NCBI Taxonomy" id="2950441"/>
    <lineage>
        <taxon>Bacteria</taxon>
        <taxon>Pseudomonadati</taxon>
        <taxon>Pseudomonadota</taxon>
        <taxon>Gammaproteobacteria</taxon>
        <taxon>Lysobacterales</taxon>
        <taxon>Rhodanobacteraceae</taxon>
        <taxon>Dyella</taxon>
    </lineage>
</organism>
<dbReference type="Gene3D" id="3.40.630.40">
    <property type="entry name" value="Zn-dependent exopeptidases"/>
    <property type="match status" value="1"/>
</dbReference>
<dbReference type="Proteomes" id="UP001204615">
    <property type="component" value="Unassembled WGS sequence"/>
</dbReference>
<dbReference type="Pfam" id="PF05013">
    <property type="entry name" value="FGase"/>
    <property type="match status" value="1"/>
</dbReference>
<evidence type="ECO:0000313" key="1">
    <source>
        <dbReference type="EMBL" id="MCP1374343.1"/>
    </source>
</evidence>
<dbReference type="InterPro" id="IPR011227">
    <property type="entry name" value="UCP029730"/>
</dbReference>
<evidence type="ECO:0000313" key="2">
    <source>
        <dbReference type="Proteomes" id="UP001204615"/>
    </source>
</evidence>
<dbReference type="RefSeq" id="WP_253566125.1">
    <property type="nucleotide sequence ID" value="NZ_JAMZEK010000002.1"/>
</dbReference>
<reference evidence="1 2" key="1">
    <citation type="submission" date="2022-06" db="EMBL/GenBank/DDBJ databases">
        <title>Dyella sp. Sa strain:Sa Genome sequencing.</title>
        <authorList>
            <person name="Park S."/>
        </authorList>
    </citation>
    <scope>NUCLEOTIDE SEQUENCE [LARGE SCALE GENOMIC DNA]</scope>
    <source>
        <strain evidence="1 2">Sa</strain>
    </source>
</reference>
<dbReference type="SUPFAM" id="SSF53187">
    <property type="entry name" value="Zn-dependent exopeptidases"/>
    <property type="match status" value="1"/>
</dbReference>
<gene>
    <name evidence="1" type="ORF">NC595_09745</name>
</gene>
<dbReference type="EMBL" id="JAMZEK010000002">
    <property type="protein sequence ID" value="MCP1374343.1"/>
    <property type="molecule type" value="Genomic_DNA"/>
</dbReference>
<comment type="caution">
    <text evidence="1">The sequence shown here is derived from an EMBL/GenBank/DDBJ whole genome shotgun (WGS) entry which is preliminary data.</text>
</comment>
<sequence>MPSLSLLGPRDPAPFSVHRLAGRSPFLLTCDHAGRAVPAALGDLGVPAPEWDRHIAWDIGAAGLARAMAEALDAWLICQTYSRLVIDCNRPLDAPGSIVTTSERTEVPGNRGLSGAAIAARREEIFMPYHRRTVEELDRRAAEGRSTILVTVHSFTPVFMDQARAWELGVLYQRDARLARPLLEVMRADGWCVGDNQPYAVSDATDYAIPVYGEQRGLPHVELEVRQDLIADEAGQRAWGERIAGWLVQAADAAGLPSVCGQVAAA</sequence>
<dbReference type="InterPro" id="IPR007709">
    <property type="entry name" value="N-FG_amidohydro"/>
</dbReference>
<dbReference type="PIRSF" id="PIRSF029730">
    <property type="entry name" value="UCP029730"/>
    <property type="match status" value="1"/>
</dbReference>
<proteinExistence type="predicted"/>
<name>A0ABT1FE33_9GAMM</name>
<accession>A0ABT1FE33</accession>